<feature type="coiled-coil region" evidence="1">
    <location>
        <begin position="140"/>
        <end position="186"/>
    </location>
</feature>
<dbReference type="RefSeq" id="WP_062767335.1">
    <property type="nucleotide sequence ID" value="NZ_CP121045.1"/>
</dbReference>
<evidence type="ECO:0000313" key="3">
    <source>
        <dbReference type="EMBL" id="KYO50883.1"/>
    </source>
</evidence>
<evidence type="ECO:0000256" key="2">
    <source>
        <dbReference type="SAM" id="SignalP"/>
    </source>
</evidence>
<gene>
    <name evidence="3" type="ORF">AUP44_11200</name>
</gene>
<feature type="signal peptide" evidence="2">
    <location>
        <begin position="1"/>
        <end position="32"/>
    </location>
</feature>
<name>A0A162KBR9_9PROT</name>
<accession>A0A162KBR9</accession>
<dbReference type="EMBL" id="LPZR01000189">
    <property type="protein sequence ID" value="KYO50883.1"/>
    <property type="molecule type" value="Genomic_DNA"/>
</dbReference>
<proteinExistence type="predicted"/>
<evidence type="ECO:0000313" key="4">
    <source>
        <dbReference type="Proteomes" id="UP000075787"/>
    </source>
</evidence>
<dbReference type="Proteomes" id="UP000075787">
    <property type="component" value="Unassembled WGS sequence"/>
</dbReference>
<sequence>MMNARTFFTPARLIRRCLILLALLAAPLVVSACASMSEDECRVADWQRTGYADGAAGEDQDTIASYTSDCAKAGVRPDAKAWRAGWDQGIKTYCTPARGWEEGVDGNSWKSDVCRGQPQGAAFERALRDGLKVSETRRDIQNNDFRINELERKLQKAQKDDERRSLRDQIRNLDRQQSTLRDLLSRQEKLKP</sequence>
<protein>
    <recommendedName>
        <fullName evidence="5">DUF2799 domain-containing protein</fullName>
    </recommendedName>
</protein>
<evidence type="ECO:0008006" key="5">
    <source>
        <dbReference type="Google" id="ProtNLM"/>
    </source>
</evidence>
<dbReference type="OrthoDB" id="5917215at2"/>
<dbReference type="PROSITE" id="PS51257">
    <property type="entry name" value="PROKAR_LIPOPROTEIN"/>
    <property type="match status" value="1"/>
</dbReference>
<reference evidence="3 4" key="1">
    <citation type="submission" date="2015-12" db="EMBL/GenBank/DDBJ databases">
        <title>Genome sequence of Tistrella mobilis MCCC 1A02139.</title>
        <authorList>
            <person name="Lu L."/>
            <person name="Lai Q."/>
            <person name="Shao Z."/>
            <person name="Qian P."/>
        </authorList>
    </citation>
    <scope>NUCLEOTIDE SEQUENCE [LARGE SCALE GENOMIC DNA]</scope>
    <source>
        <strain evidence="3 4">MCCC 1A02139</strain>
    </source>
</reference>
<keyword evidence="2" id="KW-0732">Signal</keyword>
<dbReference type="Pfam" id="PF10973">
    <property type="entry name" value="DUF2799"/>
    <property type="match status" value="1"/>
</dbReference>
<dbReference type="InterPro" id="IPR021242">
    <property type="entry name" value="DUF2799"/>
</dbReference>
<dbReference type="AlphaFoldDB" id="A0A162KBR9"/>
<keyword evidence="1" id="KW-0175">Coiled coil</keyword>
<feature type="chain" id="PRO_5007836455" description="DUF2799 domain-containing protein" evidence="2">
    <location>
        <begin position="33"/>
        <end position="192"/>
    </location>
</feature>
<evidence type="ECO:0000256" key="1">
    <source>
        <dbReference type="SAM" id="Coils"/>
    </source>
</evidence>
<dbReference type="GeneID" id="97241052"/>
<comment type="caution">
    <text evidence="3">The sequence shown here is derived from an EMBL/GenBank/DDBJ whole genome shotgun (WGS) entry which is preliminary data.</text>
</comment>
<organism evidence="3 4">
    <name type="scientific">Tistrella mobilis</name>
    <dbReference type="NCBI Taxonomy" id="171437"/>
    <lineage>
        <taxon>Bacteria</taxon>
        <taxon>Pseudomonadati</taxon>
        <taxon>Pseudomonadota</taxon>
        <taxon>Alphaproteobacteria</taxon>
        <taxon>Geminicoccales</taxon>
        <taxon>Geminicoccaceae</taxon>
        <taxon>Tistrella</taxon>
    </lineage>
</organism>